<comment type="caution">
    <text evidence="2">The sequence shown here is derived from an EMBL/GenBank/DDBJ whole genome shotgun (WGS) entry which is preliminary data.</text>
</comment>
<evidence type="ECO:0000313" key="2">
    <source>
        <dbReference type="EMBL" id="EEX75047.1"/>
    </source>
</evidence>
<evidence type="ECO:0000256" key="1">
    <source>
        <dbReference type="SAM" id="Coils"/>
    </source>
</evidence>
<reference evidence="2 3" key="1">
    <citation type="submission" date="2009-09" db="EMBL/GenBank/DDBJ databases">
        <authorList>
            <person name="Weinstock G."/>
            <person name="Sodergren E."/>
            <person name="Clifton S."/>
            <person name="Fulton L."/>
            <person name="Fulton B."/>
            <person name="Courtney L."/>
            <person name="Fronick C."/>
            <person name="Harrison M."/>
            <person name="Strong C."/>
            <person name="Farmer C."/>
            <person name="Delahaunty K."/>
            <person name="Markovic C."/>
            <person name="Hall O."/>
            <person name="Minx P."/>
            <person name="Tomlinson C."/>
            <person name="Mitreva M."/>
            <person name="Nelson J."/>
            <person name="Hou S."/>
            <person name="Wollam A."/>
            <person name="Pepin K.H."/>
            <person name="Johnson M."/>
            <person name="Bhonagiri V."/>
            <person name="Nash W.E."/>
            <person name="Warren W."/>
            <person name="Chinwalla A."/>
            <person name="Mardis E.R."/>
            <person name="Wilson R.K."/>
        </authorList>
    </citation>
    <scope>NUCLEOTIDE SEQUENCE [LARGE SCALE GENOMIC DNA]</scope>
    <source>
        <strain evidence="2 3">F0254</strain>
    </source>
</reference>
<sequence>MNDEQIEKLAIAVANALSGSKTEQRRKIVDNSKKIKSLQKEIEKKKKLLQKIEKGEIKGLHMSKVTYGDVRVQGGKRGYRSNLEKLEDLKEKINREIIELDYMVFKLECEENDYLESLWSD</sequence>
<dbReference type="RefSeq" id="WP_006804439.1">
    <property type="nucleotide sequence ID" value="NZ_GG700632.1"/>
</dbReference>
<feature type="coiled-coil region" evidence="1">
    <location>
        <begin position="21"/>
        <end position="103"/>
    </location>
</feature>
<protein>
    <submittedName>
        <fullName evidence="2">Uncharacterized protein</fullName>
    </submittedName>
</protein>
<gene>
    <name evidence="2" type="ORF">GCWU000323_01102</name>
</gene>
<dbReference type="EMBL" id="ACVB02000008">
    <property type="protein sequence ID" value="EEX75047.1"/>
    <property type="molecule type" value="Genomic_DNA"/>
</dbReference>
<evidence type="ECO:0000313" key="3">
    <source>
        <dbReference type="Proteomes" id="UP000006233"/>
    </source>
</evidence>
<organism evidence="2 3">
    <name type="scientific">Leptotrichia hofstadii F0254</name>
    <dbReference type="NCBI Taxonomy" id="634994"/>
    <lineage>
        <taxon>Bacteria</taxon>
        <taxon>Fusobacteriati</taxon>
        <taxon>Fusobacteriota</taxon>
        <taxon>Fusobacteriia</taxon>
        <taxon>Fusobacteriales</taxon>
        <taxon>Leptotrichiaceae</taxon>
        <taxon>Leptotrichia</taxon>
    </lineage>
</organism>
<dbReference type="HOGENOM" id="CLU_2035194_0_0_0"/>
<keyword evidence="1" id="KW-0175">Coiled coil</keyword>
<accession>C9MX31</accession>
<dbReference type="Proteomes" id="UP000006233">
    <property type="component" value="Unassembled WGS sequence"/>
</dbReference>
<proteinExistence type="predicted"/>
<dbReference type="AlphaFoldDB" id="C9MX31"/>
<name>C9MX31_9FUSO</name>
<dbReference type="STRING" id="634994.GCWU000323_01102"/>